<dbReference type="PANTHER" id="PTHR38479:SF2">
    <property type="entry name" value="WINGED HELIX DNA-BINDING DOMAIN-CONTAINING PROTEIN"/>
    <property type="match status" value="1"/>
</dbReference>
<keyword evidence="2" id="KW-1185">Reference proteome</keyword>
<dbReference type="Pfam" id="PF06224">
    <property type="entry name" value="AlkZ-like"/>
    <property type="match status" value="1"/>
</dbReference>
<dbReference type="AlphaFoldDB" id="A0A3P5WV67"/>
<dbReference type="EMBL" id="UXAU01000018">
    <property type="protein sequence ID" value="VDC23020.1"/>
    <property type="molecule type" value="Genomic_DNA"/>
</dbReference>
<evidence type="ECO:0008006" key="3">
    <source>
        <dbReference type="Google" id="ProtNLM"/>
    </source>
</evidence>
<accession>A0A3P5WV67</accession>
<name>A0A3P5WV67_9MICC</name>
<evidence type="ECO:0000313" key="2">
    <source>
        <dbReference type="Proteomes" id="UP000280861"/>
    </source>
</evidence>
<sequence>MAGAARGLDGRTVGRLRLAAQGLVPGGAGPTGVAGPAAAKSAAVAGPAAAKSSAYSAGVARVAGVVRWLTAIQAQDLPAALWAVGSRAPGAGISAVRTALDTGRIVRSWPMRGTLHLVAPEDLGWMLDLTAEKLTRSIAARFRDLDISWADIEKARDVALTRIAAGGPVSRPDLFKEFEAAGQPTTGQRGIHILGTLCRHGWLVQGPMSGNQQLLVAFEDWIRTSRRLPREEAVAEFLLRYLRSHGPATVRDFAWWTQLPLTEVRAALADIRDQLVALDVKGTEYWLSPETAELLDSGLPGARSVLLLPGFDEFVLGYQDRSLVLPPEHADKIVPGNNGVFKKTVVAAGEVVGTWSLAGTGPGAAVVPELFDETRPLGPTAQAALEKAARGYRAFLAN</sequence>
<dbReference type="PANTHER" id="PTHR38479">
    <property type="entry name" value="LMO0824 PROTEIN"/>
    <property type="match status" value="1"/>
</dbReference>
<dbReference type="OrthoDB" id="9148135at2"/>
<gene>
    <name evidence="1" type="ORF">PSET11_01116</name>
</gene>
<evidence type="ECO:0000313" key="1">
    <source>
        <dbReference type="EMBL" id="VDC23020.1"/>
    </source>
</evidence>
<reference evidence="1 2" key="1">
    <citation type="submission" date="2018-11" db="EMBL/GenBank/DDBJ databases">
        <authorList>
            <person name="Criscuolo A."/>
        </authorList>
    </citation>
    <scope>NUCLEOTIDE SEQUENCE [LARGE SCALE GENOMIC DNA]</scope>
    <source>
        <strain evidence="1">AT11b</strain>
    </source>
</reference>
<dbReference type="InterPro" id="IPR009351">
    <property type="entry name" value="AlkZ-like"/>
</dbReference>
<dbReference type="Proteomes" id="UP000280861">
    <property type="component" value="Unassembled WGS sequence"/>
</dbReference>
<proteinExistence type="predicted"/>
<organism evidence="1 2">
    <name type="scientific">Arthrobacter ulcerisalmonis</name>
    <dbReference type="NCBI Taxonomy" id="2483813"/>
    <lineage>
        <taxon>Bacteria</taxon>
        <taxon>Bacillati</taxon>
        <taxon>Actinomycetota</taxon>
        <taxon>Actinomycetes</taxon>
        <taxon>Micrococcales</taxon>
        <taxon>Micrococcaceae</taxon>
        <taxon>Arthrobacter</taxon>
    </lineage>
</organism>
<dbReference type="RefSeq" id="WP_124091095.1">
    <property type="nucleotide sequence ID" value="NZ_CBCRYA010000016.1"/>
</dbReference>
<protein>
    <recommendedName>
        <fullName evidence="3">Winged helix DNA-binding domain-containing protein</fullName>
    </recommendedName>
</protein>